<feature type="transmembrane region" description="Helical" evidence="6">
    <location>
        <begin position="184"/>
        <end position="207"/>
    </location>
</feature>
<dbReference type="Pfam" id="PF00001">
    <property type="entry name" value="7tm_1"/>
    <property type="match status" value="1"/>
</dbReference>
<feature type="transmembrane region" description="Helical" evidence="6">
    <location>
        <begin position="109"/>
        <end position="133"/>
    </location>
</feature>
<comment type="caution">
    <text evidence="7">The sequence shown here is derived from an EMBL/GenBank/DDBJ whole genome shotgun (WGS) entry which is preliminary data.</text>
</comment>
<evidence type="ECO:0000256" key="4">
    <source>
        <dbReference type="ARBA" id="ARBA00023136"/>
    </source>
</evidence>
<sequence>MADDNSSGPLDPVSDDLVPLPTGHRQGLAGVTVLAFLSFVSCAVVLFYLTFKLVRWHLKQWRHQKATKRSAPPPVDLSLGLAERHLIGEDTKHPHPAPPKRKKAHPNQFLVLVYNLLLADIHQAAAFLLNVVWLGRNGITVRTSTCWVQGWLVSTGDLSSSLFITAIAAHTYLAVVWRYTPPQLAVYTTVIGLWVFNYLQAVLGIAITGNGKAEGGYYVRAAAWCWVNVRYERLRLFLHYLWIFIAFVLTAILYTLVFLSLQKQDKRLANSGSTADLPAASDSRTNITGAADPSSSSESAITTHSNPKSPSHINTTTAGPTAPGRRQAQDSGGHHKGFLLYPLIYILCTAPLALGRIATMAGADVPIWYFCVAGALITSNGWLDVLLWGVTRHRLLFNAEVDSEDSGLHTFTFMRTPSERRFGNMIWVEGGRAGEDSAGEDGGGRGRRGEGEEEVGLGRWVKRRMGWRPLFSFGGGNGGGAGGGASAVQGDAREVSRGGEGREDGMAIQMDMVTTVVVESAEDRRRSRAGRKMYAAE</sequence>
<feature type="region of interest" description="Disordered" evidence="5">
    <location>
        <begin position="478"/>
        <end position="506"/>
    </location>
</feature>
<protein>
    <submittedName>
        <fullName evidence="7">G protein-coupled glucose receptor regulating Gpa2-domain-containing protein</fullName>
    </submittedName>
</protein>
<dbReference type="SUPFAM" id="SSF81321">
    <property type="entry name" value="Family A G protein-coupled receptor-like"/>
    <property type="match status" value="1"/>
</dbReference>
<organism evidence="7 8">
    <name type="scientific">Achaetomium macrosporum</name>
    <dbReference type="NCBI Taxonomy" id="79813"/>
    <lineage>
        <taxon>Eukaryota</taxon>
        <taxon>Fungi</taxon>
        <taxon>Dikarya</taxon>
        <taxon>Ascomycota</taxon>
        <taxon>Pezizomycotina</taxon>
        <taxon>Sordariomycetes</taxon>
        <taxon>Sordariomycetidae</taxon>
        <taxon>Sordariales</taxon>
        <taxon>Chaetomiaceae</taxon>
        <taxon>Achaetomium</taxon>
    </lineage>
</organism>
<evidence type="ECO:0000256" key="6">
    <source>
        <dbReference type="SAM" id="Phobius"/>
    </source>
</evidence>
<evidence type="ECO:0000313" key="7">
    <source>
        <dbReference type="EMBL" id="KAK4234636.1"/>
    </source>
</evidence>
<dbReference type="GO" id="GO:0005886">
    <property type="term" value="C:plasma membrane"/>
    <property type="evidence" value="ECO:0007669"/>
    <property type="project" value="TreeGrafter"/>
</dbReference>
<dbReference type="InterPro" id="IPR000276">
    <property type="entry name" value="GPCR_Rhodpsn"/>
</dbReference>
<reference evidence="7" key="2">
    <citation type="submission" date="2023-05" db="EMBL/GenBank/DDBJ databases">
        <authorList>
            <consortium name="Lawrence Berkeley National Laboratory"/>
            <person name="Steindorff A."/>
            <person name="Hensen N."/>
            <person name="Bonometti L."/>
            <person name="Westerberg I."/>
            <person name="Brannstrom I.O."/>
            <person name="Guillou S."/>
            <person name="Cros-Aarteil S."/>
            <person name="Calhoun S."/>
            <person name="Haridas S."/>
            <person name="Kuo A."/>
            <person name="Mondo S."/>
            <person name="Pangilinan J."/>
            <person name="Riley R."/>
            <person name="Labutti K."/>
            <person name="Andreopoulos B."/>
            <person name="Lipzen A."/>
            <person name="Chen C."/>
            <person name="Yanf M."/>
            <person name="Daum C."/>
            <person name="Ng V."/>
            <person name="Clum A."/>
            <person name="Ohm R."/>
            <person name="Martin F."/>
            <person name="Silar P."/>
            <person name="Natvig D."/>
            <person name="Lalanne C."/>
            <person name="Gautier V."/>
            <person name="Ament-Velasquez S.L."/>
            <person name="Kruys A."/>
            <person name="Hutchinson M.I."/>
            <person name="Powell A.J."/>
            <person name="Barry K."/>
            <person name="Miller A.N."/>
            <person name="Grigoriev I.V."/>
            <person name="Debuchy R."/>
            <person name="Gladieux P."/>
            <person name="Thoren M.H."/>
            <person name="Johannesson H."/>
        </authorList>
    </citation>
    <scope>NUCLEOTIDE SEQUENCE</scope>
    <source>
        <strain evidence="7">CBS 532.94</strain>
    </source>
</reference>
<evidence type="ECO:0000256" key="2">
    <source>
        <dbReference type="ARBA" id="ARBA00022692"/>
    </source>
</evidence>
<name>A0AAN7C3D2_9PEZI</name>
<feature type="region of interest" description="Disordered" evidence="5">
    <location>
        <begin position="432"/>
        <end position="453"/>
    </location>
</feature>
<accession>A0AAN7C3D2</accession>
<dbReference type="EMBL" id="MU860345">
    <property type="protein sequence ID" value="KAK4234636.1"/>
    <property type="molecule type" value="Genomic_DNA"/>
</dbReference>
<dbReference type="Gene3D" id="1.20.1070.10">
    <property type="entry name" value="Rhodopsin 7-helix transmembrane proteins"/>
    <property type="match status" value="1"/>
</dbReference>
<proteinExistence type="predicted"/>
<evidence type="ECO:0000256" key="1">
    <source>
        <dbReference type="ARBA" id="ARBA00004141"/>
    </source>
</evidence>
<keyword evidence="3 6" id="KW-1133">Transmembrane helix</keyword>
<comment type="subcellular location">
    <subcellularLocation>
        <location evidence="1">Membrane</location>
        <topology evidence="1">Multi-pass membrane protein</topology>
    </subcellularLocation>
</comment>
<keyword evidence="8" id="KW-1185">Reference proteome</keyword>
<dbReference type="PANTHER" id="PTHR23112:SF37">
    <property type="entry name" value="G PROTEIN-COUPLED RECEPTOR GPR1"/>
    <property type="match status" value="1"/>
</dbReference>
<keyword evidence="4 6" id="KW-0472">Membrane</keyword>
<evidence type="ECO:0000256" key="5">
    <source>
        <dbReference type="SAM" id="MobiDB-lite"/>
    </source>
</evidence>
<dbReference type="PANTHER" id="PTHR23112">
    <property type="entry name" value="G PROTEIN-COUPLED RECEPTOR 157-RELATED"/>
    <property type="match status" value="1"/>
</dbReference>
<evidence type="ECO:0000313" key="8">
    <source>
        <dbReference type="Proteomes" id="UP001303760"/>
    </source>
</evidence>
<feature type="transmembrane region" description="Helical" evidence="6">
    <location>
        <begin position="338"/>
        <end position="361"/>
    </location>
</feature>
<dbReference type="GO" id="GO:0007189">
    <property type="term" value="P:adenylate cyclase-activating G protein-coupled receptor signaling pathway"/>
    <property type="evidence" value="ECO:0007669"/>
    <property type="project" value="TreeGrafter"/>
</dbReference>
<keyword evidence="7" id="KW-0675">Receptor</keyword>
<feature type="transmembrane region" description="Helical" evidence="6">
    <location>
        <begin position="158"/>
        <end position="177"/>
    </location>
</feature>
<feature type="compositionally biased region" description="Basic and acidic residues" evidence="5">
    <location>
        <begin position="491"/>
        <end position="505"/>
    </location>
</feature>
<gene>
    <name evidence="7" type="ORF">C8A03DRAFT_47084</name>
</gene>
<feature type="transmembrane region" description="Helical" evidence="6">
    <location>
        <begin position="27"/>
        <end position="51"/>
    </location>
</feature>
<keyword evidence="2 6" id="KW-0812">Transmembrane</keyword>
<feature type="transmembrane region" description="Helical" evidence="6">
    <location>
        <begin position="240"/>
        <end position="261"/>
    </location>
</feature>
<feature type="region of interest" description="Disordered" evidence="5">
    <location>
        <begin position="272"/>
        <end position="331"/>
    </location>
</feature>
<dbReference type="AlphaFoldDB" id="A0AAN7C3D2"/>
<reference evidence="7" key="1">
    <citation type="journal article" date="2023" name="Mol. Phylogenet. Evol.">
        <title>Genome-scale phylogeny and comparative genomics of the fungal order Sordariales.</title>
        <authorList>
            <person name="Hensen N."/>
            <person name="Bonometti L."/>
            <person name="Westerberg I."/>
            <person name="Brannstrom I.O."/>
            <person name="Guillou S."/>
            <person name="Cros-Aarteil S."/>
            <person name="Calhoun S."/>
            <person name="Haridas S."/>
            <person name="Kuo A."/>
            <person name="Mondo S."/>
            <person name="Pangilinan J."/>
            <person name="Riley R."/>
            <person name="LaButti K."/>
            <person name="Andreopoulos B."/>
            <person name="Lipzen A."/>
            <person name="Chen C."/>
            <person name="Yan M."/>
            <person name="Daum C."/>
            <person name="Ng V."/>
            <person name="Clum A."/>
            <person name="Steindorff A."/>
            <person name="Ohm R.A."/>
            <person name="Martin F."/>
            <person name="Silar P."/>
            <person name="Natvig D.O."/>
            <person name="Lalanne C."/>
            <person name="Gautier V."/>
            <person name="Ament-Velasquez S.L."/>
            <person name="Kruys A."/>
            <person name="Hutchinson M.I."/>
            <person name="Powell A.J."/>
            <person name="Barry K."/>
            <person name="Miller A.N."/>
            <person name="Grigoriev I.V."/>
            <person name="Debuchy R."/>
            <person name="Gladieux P."/>
            <person name="Hiltunen Thoren M."/>
            <person name="Johannesson H."/>
        </authorList>
    </citation>
    <scope>NUCLEOTIDE SEQUENCE</scope>
    <source>
        <strain evidence="7">CBS 532.94</strain>
    </source>
</reference>
<feature type="transmembrane region" description="Helical" evidence="6">
    <location>
        <begin position="367"/>
        <end position="390"/>
    </location>
</feature>
<evidence type="ECO:0000256" key="3">
    <source>
        <dbReference type="ARBA" id="ARBA00022989"/>
    </source>
</evidence>
<dbReference type="GO" id="GO:0004930">
    <property type="term" value="F:G protein-coupled receptor activity"/>
    <property type="evidence" value="ECO:0007669"/>
    <property type="project" value="InterPro"/>
</dbReference>
<dbReference type="Proteomes" id="UP001303760">
    <property type="component" value="Unassembled WGS sequence"/>
</dbReference>
<feature type="compositionally biased region" description="Polar residues" evidence="5">
    <location>
        <begin position="300"/>
        <end position="319"/>
    </location>
</feature>